<feature type="signal peptide" evidence="1">
    <location>
        <begin position="1"/>
        <end position="27"/>
    </location>
</feature>
<evidence type="ECO:0000256" key="1">
    <source>
        <dbReference type="SAM" id="SignalP"/>
    </source>
</evidence>
<comment type="caution">
    <text evidence="2">The sequence shown here is derived from an EMBL/GenBank/DDBJ whole genome shotgun (WGS) entry which is preliminary data.</text>
</comment>
<keyword evidence="3" id="KW-1185">Reference proteome</keyword>
<dbReference type="RefSeq" id="WP_196276969.1">
    <property type="nucleotide sequence ID" value="NZ_JADQDC010000014.1"/>
</dbReference>
<proteinExistence type="predicted"/>
<reference evidence="2 3" key="1">
    <citation type="submission" date="2020-11" db="EMBL/GenBank/DDBJ databases">
        <title>The genome sequence of Novosphingobium sp. 1Y9A.</title>
        <authorList>
            <person name="Liu Y."/>
        </authorList>
    </citation>
    <scope>NUCLEOTIDE SEQUENCE [LARGE SCALE GENOMIC DNA]</scope>
    <source>
        <strain evidence="2 3">1Y9A</strain>
    </source>
</reference>
<protein>
    <submittedName>
        <fullName evidence="2">Transporter</fullName>
    </submittedName>
</protein>
<organism evidence="2 3">
    <name type="scientific">Novosphingobium jiangmenense</name>
    <dbReference type="NCBI Taxonomy" id="2791981"/>
    <lineage>
        <taxon>Bacteria</taxon>
        <taxon>Pseudomonadati</taxon>
        <taxon>Pseudomonadota</taxon>
        <taxon>Alphaproteobacteria</taxon>
        <taxon>Sphingomonadales</taxon>
        <taxon>Sphingomonadaceae</taxon>
        <taxon>Novosphingobium</taxon>
    </lineage>
</organism>
<evidence type="ECO:0000313" key="3">
    <source>
        <dbReference type="Proteomes" id="UP000600799"/>
    </source>
</evidence>
<accession>A0ABS0HKA0</accession>
<keyword evidence="1" id="KW-0732">Signal</keyword>
<dbReference type="EMBL" id="JADQDC010000014">
    <property type="protein sequence ID" value="MBF9152674.1"/>
    <property type="molecule type" value="Genomic_DNA"/>
</dbReference>
<gene>
    <name evidence="2" type="ORF">I2488_16845</name>
</gene>
<evidence type="ECO:0000313" key="2">
    <source>
        <dbReference type="EMBL" id="MBF9152674.1"/>
    </source>
</evidence>
<feature type="chain" id="PRO_5047249898" evidence="1">
    <location>
        <begin position="28"/>
        <end position="271"/>
    </location>
</feature>
<name>A0ABS0HKA0_9SPHN</name>
<dbReference type="Proteomes" id="UP000600799">
    <property type="component" value="Unassembled WGS sequence"/>
</dbReference>
<sequence length="271" mass="27959">MTISGKTRAIWFGALLAGAAIAGPAMAQDTRGSEERASNDTSLSVTTGVDWSSGDYGTGSDTNILVVPLALRYKTGNLRISVTQPWLRIDGSSAIVGNGPGGVIIDPNAPRTTRSGLGDLTLGAAYMIPEDKLGFVLDLSARVKLPTASRSKGLGTGKTDVTVGAELSKTFGTVTPFASVGYRMPGDPDGIDLRNAWTASAGASVGMGKSALIASYDYRQATSRLADDSHELFGAFSTPVSDALNFTFYGSAGLSDGAPDYGVGGMITVRF</sequence>
<dbReference type="Pfam" id="PF13557">
    <property type="entry name" value="Phenol_MetA_deg"/>
    <property type="match status" value="1"/>
</dbReference>
<dbReference type="InterPro" id="IPR025737">
    <property type="entry name" value="FApF"/>
</dbReference>